<dbReference type="SUPFAM" id="SSF116734">
    <property type="entry name" value="DNA methylase specificity domain"/>
    <property type="match status" value="2"/>
</dbReference>
<dbReference type="GO" id="GO:0009307">
    <property type="term" value="P:DNA restriction-modification system"/>
    <property type="evidence" value="ECO:0007669"/>
    <property type="project" value="UniProtKB-KW"/>
</dbReference>
<keyword evidence="7" id="KW-1185">Reference proteome</keyword>
<dbReference type="AlphaFoldDB" id="A0A2V1ZXE5"/>
<feature type="region of interest" description="Disordered" evidence="4">
    <location>
        <begin position="511"/>
        <end position="550"/>
    </location>
</feature>
<sequence length="550" mass="62537">MIKNEASKVPENWQECVLSDILYFQNGHAFKSHDFIKSNADEELIPLVKQSQLKGSQVILDDCVFLPSEYLDKYSDFIIRKGDILIGMSGSIGKMSFYNYDYPSLLNQRVGKLELYSKDVFNNNFFGYLLLNLEQNIQTIAKGMGVQNVSSKDIEKIIINLPPLNEQNRIVDKIEVLFSEVDAGIENLTLAKRQLEQYRQSLLKHAFEGKLTAKWREEYAEKRGKSLPSVDELLERIQTARQDYYDQQIADWEQAVKDWEAQGKESAKPRKPSALIKPEKNSSVNNYLIDCFWKKVSFSELYDIFIGSTPSRSIAEYWNGNINWVSSGEVTFSNIHFTKEKITQLGLVKTSTSVHPIGTVMLAMIGEGKTRGQASILKIEACHNQNTAALRVNNDLLSSEYLYFYLLYSYEMTRRIGSGNNQKALNKTVIQNMTIPICSFEEQTEIAQILEKQNNAIESSKQTLDKYLKKATLLKTSILHKAFQGKLVHQDPNDPPARELLAQIKAEREAKALAEKQAKQDKAASKSKAKAKSSKTPKKSKKDEQITLPL</sequence>
<dbReference type="Proteomes" id="UP000245655">
    <property type="component" value="Unassembled WGS sequence"/>
</dbReference>
<evidence type="ECO:0000256" key="4">
    <source>
        <dbReference type="SAM" id="MobiDB-lite"/>
    </source>
</evidence>
<dbReference type="GeneID" id="60255563"/>
<feature type="domain" description="Type I restriction modification DNA specificity" evidence="5">
    <location>
        <begin position="293"/>
        <end position="464"/>
    </location>
</feature>
<accession>A0A2V1ZXE5</accession>
<gene>
    <name evidence="6" type="ORF">C8D84_11023</name>
</gene>
<comment type="caution">
    <text evidence="6">The sequence shown here is derived from an EMBL/GenBank/DDBJ whole genome shotgun (WGS) entry which is preliminary data.</text>
</comment>
<evidence type="ECO:0000259" key="5">
    <source>
        <dbReference type="Pfam" id="PF01420"/>
    </source>
</evidence>
<dbReference type="InterPro" id="IPR051212">
    <property type="entry name" value="Type-I_RE_S_subunit"/>
</dbReference>
<evidence type="ECO:0000256" key="2">
    <source>
        <dbReference type="ARBA" id="ARBA00022747"/>
    </source>
</evidence>
<dbReference type="InterPro" id="IPR000055">
    <property type="entry name" value="Restrct_endonuc_typeI_TRD"/>
</dbReference>
<dbReference type="PANTHER" id="PTHR43140">
    <property type="entry name" value="TYPE-1 RESTRICTION ENZYME ECOKI SPECIFICITY PROTEIN"/>
    <property type="match status" value="1"/>
</dbReference>
<dbReference type="GO" id="GO:0003677">
    <property type="term" value="F:DNA binding"/>
    <property type="evidence" value="ECO:0007669"/>
    <property type="project" value="UniProtKB-KW"/>
</dbReference>
<evidence type="ECO:0000313" key="7">
    <source>
        <dbReference type="Proteomes" id="UP000245655"/>
    </source>
</evidence>
<comment type="similarity">
    <text evidence="1">Belongs to the type-I restriction system S methylase family.</text>
</comment>
<reference evidence="6 7" key="1">
    <citation type="submission" date="2018-05" db="EMBL/GenBank/DDBJ databases">
        <title>Genomic Encyclopedia of Type Strains, Phase IV (KMG-IV): sequencing the most valuable type-strain genomes for metagenomic binning, comparative biology and taxonomic classification.</title>
        <authorList>
            <person name="Goeker M."/>
        </authorList>
    </citation>
    <scope>NUCLEOTIDE SEQUENCE [LARGE SCALE GENOMIC DNA]</scope>
    <source>
        <strain evidence="6 7">DSM 7229</strain>
    </source>
</reference>
<name>A0A2V1ZXE5_PSYIM</name>
<dbReference type="PANTHER" id="PTHR43140:SF1">
    <property type="entry name" value="TYPE I RESTRICTION ENZYME ECOKI SPECIFICITY SUBUNIT"/>
    <property type="match status" value="1"/>
</dbReference>
<evidence type="ECO:0000256" key="3">
    <source>
        <dbReference type="ARBA" id="ARBA00023125"/>
    </source>
</evidence>
<evidence type="ECO:0000313" key="6">
    <source>
        <dbReference type="EMBL" id="PWK10114.1"/>
    </source>
</evidence>
<dbReference type="Pfam" id="PF01420">
    <property type="entry name" value="Methylase_S"/>
    <property type="match status" value="2"/>
</dbReference>
<feature type="domain" description="Type I restriction modification DNA specificity" evidence="5">
    <location>
        <begin position="10"/>
        <end position="183"/>
    </location>
</feature>
<keyword evidence="3" id="KW-0238">DNA-binding</keyword>
<dbReference type="CDD" id="cd17278">
    <property type="entry name" value="RMtype1_S_LdeBORF1052P-TRD2-CR2"/>
    <property type="match status" value="1"/>
</dbReference>
<dbReference type="InterPro" id="IPR044946">
    <property type="entry name" value="Restrct_endonuc_typeI_TRD_sf"/>
</dbReference>
<evidence type="ECO:0000256" key="1">
    <source>
        <dbReference type="ARBA" id="ARBA00010923"/>
    </source>
</evidence>
<keyword evidence="2" id="KW-0680">Restriction system</keyword>
<feature type="compositionally biased region" description="Basic and acidic residues" evidence="4">
    <location>
        <begin position="541"/>
        <end position="550"/>
    </location>
</feature>
<dbReference type="RefSeq" id="WP_109591593.1">
    <property type="nucleotide sequence ID" value="NZ_CAJGZY010000004.1"/>
</dbReference>
<proteinExistence type="inferred from homology"/>
<organism evidence="6 7">
    <name type="scientific">Psychrobacter immobilis</name>
    <dbReference type="NCBI Taxonomy" id="498"/>
    <lineage>
        <taxon>Bacteria</taxon>
        <taxon>Pseudomonadati</taxon>
        <taxon>Pseudomonadota</taxon>
        <taxon>Gammaproteobacteria</taxon>
        <taxon>Moraxellales</taxon>
        <taxon>Moraxellaceae</taxon>
        <taxon>Psychrobacter</taxon>
    </lineage>
</organism>
<feature type="compositionally biased region" description="Basic and acidic residues" evidence="4">
    <location>
        <begin position="511"/>
        <end position="524"/>
    </location>
</feature>
<protein>
    <submittedName>
        <fullName evidence="6">Type I restriction enzyme S subunit</fullName>
    </submittedName>
</protein>
<dbReference type="EMBL" id="QGGM01000010">
    <property type="protein sequence ID" value="PWK10114.1"/>
    <property type="molecule type" value="Genomic_DNA"/>
</dbReference>
<dbReference type="Gene3D" id="3.90.220.20">
    <property type="entry name" value="DNA methylase specificity domains"/>
    <property type="match status" value="2"/>
</dbReference>
<feature type="compositionally biased region" description="Basic residues" evidence="4">
    <location>
        <begin position="525"/>
        <end position="540"/>
    </location>
</feature>